<protein>
    <recommendedName>
        <fullName evidence="4">Non-haem dioxygenase N-terminal domain-containing protein</fullName>
    </recommendedName>
</protein>
<dbReference type="Gene3D" id="2.60.120.330">
    <property type="entry name" value="B-lactam Antibiotic, Isopenicillin N Synthase, Chain"/>
    <property type="match status" value="1"/>
</dbReference>
<dbReference type="OMA" id="FFISAYP"/>
<reference evidence="6" key="1">
    <citation type="journal article" date="2017" name="Nat. Commun.">
        <title>The asparagus genome sheds light on the origin and evolution of a young Y chromosome.</title>
        <authorList>
            <person name="Harkess A."/>
            <person name="Zhou J."/>
            <person name="Xu C."/>
            <person name="Bowers J.E."/>
            <person name="Van der Hulst R."/>
            <person name="Ayyampalayam S."/>
            <person name="Mercati F."/>
            <person name="Riccardi P."/>
            <person name="McKain M.R."/>
            <person name="Kakrana A."/>
            <person name="Tang H."/>
            <person name="Ray J."/>
            <person name="Groenendijk J."/>
            <person name="Arikit S."/>
            <person name="Mathioni S.M."/>
            <person name="Nakano M."/>
            <person name="Shan H."/>
            <person name="Telgmann-Rauber A."/>
            <person name="Kanno A."/>
            <person name="Yue Z."/>
            <person name="Chen H."/>
            <person name="Li W."/>
            <person name="Chen Y."/>
            <person name="Xu X."/>
            <person name="Zhang Y."/>
            <person name="Luo S."/>
            <person name="Chen H."/>
            <person name="Gao J."/>
            <person name="Mao Z."/>
            <person name="Pires J.C."/>
            <person name="Luo M."/>
            <person name="Kudrna D."/>
            <person name="Wing R.A."/>
            <person name="Meyers B.C."/>
            <person name="Yi K."/>
            <person name="Kong H."/>
            <person name="Lavrijsen P."/>
            <person name="Sunseri F."/>
            <person name="Falavigna A."/>
            <person name="Ye Y."/>
            <person name="Leebens-Mack J.H."/>
            <person name="Chen G."/>
        </authorList>
    </citation>
    <scope>NUCLEOTIDE SEQUENCE [LARGE SCALE GENOMIC DNA]</scope>
    <source>
        <strain evidence="6">cv. DH0086</strain>
    </source>
</reference>
<dbReference type="PANTHER" id="PTHR10209">
    <property type="entry name" value="OXIDOREDUCTASE, 2OG-FE II OXYGENASE FAMILY PROTEIN"/>
    <property type="match status" value="1"/>
</dbReference>
<evidence type="ECO:0000256" key="3">
    <source>
        <dbReference type="ARBA" id="ARBA00023004"/>
    </source>
</evidence>
<dbReference type="GO" id="GO:0046872">
    <property type="term" value="F:metal ion binding"/>
    <property type="evidence" value="ECO:0007669"/>
    <property type="project" value="UniProtKB-KW"/>
</dbReference>
<keyword evidence="6" id="KW-1185">Reference proteome</keyword>
<dbReference type="PANTHER" id="PTHR10209:SF726">
    <property type="entry name" value="OS07G0169600 PROTEIN"/>
    <property type="match status" value="1"/>
</dbReference>
<name>A0A5P1ED14_ASPOF</name>
<dbReference type="InterPro" id="IPR027443">
    <property type="entry name" value="IPNS-like_sf"/>
</dbReference>
<feature type="domain" description="Non-haem dioxygenase N-terminal" evidence="4">
    <location>
        <begin position="13"/>
        <end position="108"/>
    </location>
</feature>
<evidence type="ECO:0000313" key="5">
    <source>
        <dbReference type="EMBL" id="ONK63775.1"/>
    </source>
</evidence>
<dbReference type="AlphaFoldDB" id="A0A5P1ED14"/>
<evidence type="ECO:0000259" key="4">
    <source>
        <dbReference type="Pfam" id="PF14226"/>
    </source>
</evidence>
<keyword evidence="2" id="KW-0560">Oxidoreductase</keyword>
<proteinExistence type="predicted"/>
<evidence type="ECO:0000256" key="2">
    <source>
        <dbReference type="ARBA" id="ARBA00023002"/>
    </source>
</evidence>
<accession>A0A5P1ED14</accession>
<organism evidence="5 6">
    <name type="scientific">Asparagus officinalis</name>
    <name type="common">Garden asparagus</name>
    <dbReference type="NCBI Taxonomy" id="4686"/>
    <lineage>
        <taxon>Eukaryota</taxon>
        <taxon>Viridiplantae</taxon>
        <taxon>Streptophyta</taxon>
        <taxon>Embryophyta</taxon>
        <taxon>Tracheophyta</taxon>
        <taxon>Spermatophyta</taxon>
        <taxon>Magnoliopsida</taxon>
        <taxon>Liliopsida</taxon>
        <taxon>Asparagales</taxon>
        <taxon>Asparagaceae</taxon>
        <taxon>Asparagoideae</taxon>
        <taxon>Asparagus</taxon>
    </lineage>
</organism>
<dbReference type="Gramene" id="ONK63775">
    <property type="protein sequence ID" value="ONK63775"/>
    <property type="gene ID" value="A4U43_C07F18800"/>
</dbReference>
<dbReference type="SUPFAM" id="SSF51197">
    <property type="entry name" value="Clavaminate synthase-like"/>
    <property type="match status" value="1"/>
</dbReference>
<dbReference type="Proteomes" id="UP000243459">
    <property type="component" value="Chromosome 7"/>
</dbReference>
<dbReference type="EMBL" id="CM007387">
    <property type="protein sequence ID" value="ONK63775.1"/>
    <property type="molecule type" value="Genomic_DNA"/>
</dbReference>
<evidence type="ECO:0000256" key="1">
    <source>
        <dbReference type="ARBA" id="ARBA00022723"/>
    </source>
</evidence>
<keyword evidence="1" id="KW-0479">Metal-binding</keyword>
<sequence>MKLSEPVRTCESIPVVDLQGGSEDEVVREILKAGKEYGFFQVINHGIQEDLVNDMISIAQEFFEMPAENKACYYSEDPREEPRLFTGLGYEKEISPYWRDCFFISAYPVAKFEHLFPEKPDNLK</sequence>
<keyword evidence="3" id="KW-0408">Iron</keyword>
<gene>
    <name evidence="5" type="ORF">A4U43_C07F18800</name>
</gene>
<evidence type="ECO:0000313" key="6">
    <source>
        <dbReference type="Proteomes" id="UP000243459"/>
    </source>
</evidence>
<dbReference type="GO" id="GO:0016491">
    <property type="term" value="F:oxidoreductase activity"/>
    <property type="evidence" value="ECO:0007669"/>
    <property type="project" value="UniProtKB-KW"/>
</dbReference>
<dbReference type="InterPro" id="IPR026992">
    <property type="entry name" value="DIOX_N"/>
</dbReference>
<dbReference type="Pfam" id="PF14226">
    <property type="entry name" value="DIOX_N"/>
    <property type="match status" value="1"/>
</dbReference>